<feature type="transmembrane region" description="Helical" evidence="7">
    <location>
        <begin position="107"/>
        <end position="127"/>
    </location>
</feature>
<evidence type="ECO:0000256" key="2">
    <source>
        <dbReference type="ARBA" id="ARBA00022448"/>
    </source>
</evidence>
<keyword evidence="4 7" id="KW-0812">Transmembrane</keyword>
<evidence type="ECO:0000256" key="5">
    <source>
        <dbReference type="ARBA" id="ARBA00022989"/>
    </source>
</evidence>
<keyword evidence="6 7" id="KW-0472">Membrane</keyword>
<dbReference type="InterPro" id="IPR035906">
    <property type="entry name" value="MetI-like_sf"/>
</dbReference>
<evidence type="ECO:0000256" key="6">
    <source>
        <dbReference type="ARBA" id="ARBA00023136"/>
    </source>
</evidence>
<proteinExistence type="inferred from homology"/>
<feature type="transmembrane region" description="Helical" evidence="7">
    <location>
        <begin position="139"/>
        <end position="159"/>
    </location>
</feature>
<dbReference type="SUPFAM" id="SSF161098">
    <property type="entry name" value="MetI-like"/>
    <property type="match status" value="1"/>
</dbReference>
<keyword evidence="10" id="KW-1185">Reference proteome</keyword>
<comment type="similarity">
    <text evidence="7">Belongs to the binding-protein-dependent transport system permease family.</text>
</comment>
<evidence type="ECO:0000256" key="4">
    <source>
        <dbReference type="ARBA" id="ARBA00022692"/>
    </source>
</evidence>
<keyword evidence="2 7" id="KW-0813">Transport</keyword>
<dbReference type="Proteomes" id="UP000188145">
    <property type="component" value="Chromosome"/>
</dbReference>
<reference evidence="10" key="1">
    <citation type="submission" date="2017-02" db="EMBL/GenBank/DDBJ databases">
        <title>Tessaracoccus aquaemaris sp. nov., isolated from the intestine of a Korean rockfish, Sebastes schlegelii, in a marine aquaculture pond.</title>
        <authorList>
            <person name="Tak E.J."/>
            <person name="Bae J.-W."/>
        </authorList>
    </citation>
    <scope>NUCLEOTIDE SEQUENCE [LARGE SCALE GENOMIC DNA]</scope>
    <source>
        <strain evidence="10">NSG39</strain>
    </source>
</reference>
<feature type="transmembrane region" description="Helical" evidence="7">
    <location>
        <begin position="238"/>
        <end position="259"/>
    </location>
</feature>
<gene>
    <name evidence="9" type="ORF">BW730_16800</name>
</gene>
<keyword evidence="5 7" id="KW-1133">Transmembrane helix</keyword>
<dbReference type="Gene3D" id="1.10.3720.10">
    <property type="entry name" value="MetI-like"/>
    <property type="match status" value="1"/>
</dbReference>
<feature type="transmembrane region" description="Helical" evidence="7">
    <location>
        <begin position="180"/>
        <end position="205"/>
    </location>
</feature>
<dbReference type="PANTHER" id="PTHR43744">
    <property type="entry name" value="ABC TRANSPORTER PERMEASE PROTEIN MG189-RELATED-RELATED"/>
    <property type="match status" value="1"/>
</dbReference>
<feature type="transmembrane region" description="Helical" evidence="7">
    <location>
        <begin position="12"/>
        <end position="32"/>
    </location>
</feature>
<dbReference type="GO" id="GO:0005886">
    <property type="term" value="C:plasma membrane"/>
    <property type="evidence" value="ECO:0007669"/>
    <property type="project" value="UniProtKB-SubCell"/>
</dbReference>
<feature type="domain" description="ABC transmembrane type-1" evidence="8">
    <location>
        <begin position="70"/>
        <end position="259"/>
    </location>
</feature>
<evidence type="ECO:0000313" key="10">
    <source>
        <dbReference type="Proteomes" id="UP000188145"/>
    </source>
</evidence>
<dbReference type="AlphaFoldDB" id="A0A1Q2CS12"/>
<name>A0A1Q2CS12_9ACTN</name>
<dbReference type="EMBL" id="CP019606">
    <property type="protein sequence ID" value="AQP48906.1"/>
    <property type="molecule type" value="Genomic_DNA"/>
</dbReference>
<dbReference type="PANTHER" id="PTHR43744:SF8">
    <property type="entry name" value="SN-GLYCEROL-3-PHOSPHATE TRANSPORT SYSTEM PERMEASE PROTEIN UGPE"/>
    <property type="match status" value="1"/>
</dbReference>
<dbReference type="CDD" id="cd06261">
    <property type="entry name" value="TM_PBP2"/>
    <property type="match status" value="1"/>
</dbReference>
<dbReference type="KEGG" id="tes:BW730_16800"/>
<feature type="transmembrane region" description="Helical" evidence="7">
    <location>
        <begin position="74"/>
        <end position="95"/>
    </location>
</feature>
<accession>A0A1Q2CS12</accession>
<protein>
    <recommendedName>
        <fullName evidence="8">ABC transmembrane type-1 domain-containing protein</fullName>
    </recommendedName>
</protein>
<keyword evidence="3" id="KW-1003">Cell membrane</keyword>
<evidence type="ECO:0000259" key="8">
    <source>
        <dbReference type="PROSITE" id="PS50928"/>
    </source>
</evidence>
<dbReference type="OrthoDB" id="61122at2"/>
<dbReference type="InterPro" id="IPR000515">
    <property type="entry name" value="MetI-like"/>
</dbReference>
<evidence type="ECO:0000256" key="1">
    <source>
        <dbReference type="ARBA" id="ARBA00004651"/>
    </source>
</evidence>
<dbReference type="PROSITE" id="PS50928">
    <property type="entry name" value="ABC_TM1"/>
    <property type="match status" value="1"/>
</dbReference>
<organism evidence="9 10">
    <name type="scientific">Tessaracoccus aquimaris</name>
    <dbReference type="NCBI Taxonomy" id="1332264"/>
    <lineage>
        <taxon>Bacteria</taxon>
        <taxon>Bacillati</taxon>
        <taxon>Actinomycetota</taxon>
        <taxon>Actinomycetes</taxon>
        <taxon>Propionibacteriales</taxon>
        <taxon>Propionibacteriaceae</taxon>
        <taxon>Tessaracoccus</taxon>
    </lineage>
</organism>
<dbReference type="STRING" id="1332264.BW730_16800"/>
<evidence type="ECO:0000313" key="9">
    <source>
        <dbReference type="EMBL" id="AQP48906.1"/>
    </source>
</evidence>
<dbReference type="GO" id="GO:0055085">
    <property type="term" value="P:transmembrane transport"/>
    <property type="evidence" value="ECO:0007669"/>
    <property type="project" value="InterPro"/>
</dbReference>
<dbReference type="Pfam" id="PF00528">
    <property type="entry name" value="BPD_transp_1"/>
    <property type="match status" value="1"/>
</dbReference>
<evidence type="ECO:0000256" key="3">
    <source>
        <dbReference type="ARBA" id="ARBA00022475"/>
    </source>
</evidence>
<sequence>MRRQRITSNIVTLIVGVAVAAIFLVPMALVLLNSVKSSAEAASFDFALPAAWRFDNYLTVIREPSVATGLVNSAIITVGVTAVTITICALAGYVIARRTSIVTRGVYAFLLAGMIAPFSFVPAIRVLQWFGLYNTHAGLILSDVATQIPFMVLIFTSFVRQIPTSLDEAAMIDGAGQLRIFFRVIFPLMKPVTFTALVLLFTYAWNEFQNVLFLTSSSSMWTMPMTVYNFQSLYTYDYSLVSANLVITIIPVLVVYLFAQRYIISGMVAGSVKG</sequence>
<evidence type="ECO:0000256" key="7">
    <source>
        <dbReference type="RuleBase" id="RU363032"/>
    </source>
</evidence>
<comment type="subcellular location">
    <subcellularLocation>
        <location evidence="1 7">Cell membrane</location>
        <topology evidence="1 7">Multi-pass membrane protein</topology>
    </subcellularLocation>
</comment>
<dbReference type="RefSeq" id="WP_077687259.1">
    <property type="nucleotide sequence ID" value="NZ_CP019606.1"/>
</dbReference>